<comment type="caution">
    <text evidence="3">The sequence shown here is derived from an EMBL/GenBank/DDBJ whole genome shotgun (WGS) entry which is preliminary data.</text>
</comment>
<dbReference type="Pfam" id="PF06812">
    <property type="entry name" value="ImpA_N"/>
    <property type="match status" value="1"/>
</dbReference>
<proteinExistence type="predicted"/>
<dbReference type="Proteomes" id="UP000565262">
    <property type="component" value="Unassembled WGS sequence"/>
</dbReference>
<dbReference type="PANTHER" id="PTHR37951">
    <property type="entry name" value="CYTOPLASMIC PROTEIN-RELATED"/>
    <property type="match status" value="1"/>
</dbReference>
<name>A0A839IN14_9GAMM</name>
<accession>A0A839IN14</accession>
<evidence type="ECO:0000313" key="3">
    <source>
        <dbReference type="EMBL" id="MBB1486615.1"/>
    </source>
</evidence>
<keyword evidence="4" id="KW-1185">Reference proteome</keyword>
<feature type="compositionally biased region" description="Low complexity" evidence="1">
    <location>
        <begin position="441"/>
        <end position="458"/>
    </location>
</feature>
<protein>
    <submittedName>
        <fullName evidence="3">Type VI secretion system ImpA family N-terminal domain-containing protein</fullName>
    </submittedName>
</protein>
<dbReference type="PANTHER" id="PTHR37951:SF1">
    <property type="entry name" value="TYPE VI SECRETION SYSTEM COMPONENT TSSA1"/>
    <property type="match status" value="1"/>
</dbReference>
<sequence length="458" mass="51316">MQHLLDPINDDMPCGDYLKNNRSAYRELRNSYNKALSAFRTMMESPDSMQNDELTETNRICWVELSALCEKNLASVSKDVEVFCWFITAQIFSDKPLENLRDSLETLRKVIEQYWEYLNPRPPVEKLKSDDTAGQQKEWAEIRVKPLIQLIGESEGSGLLYMPLQNIILAGQTTYNQYCVAEISGKAHELKSQLIAYLPDERAEICERIELLIGIQQSIEMLDLLVNERCHEAGASGISFLFLKHTFEALINAFQFLFAEEIMPWPGQPVPEEEGGILSEVNGPVPDASGIESALVNNDVVTSPPLNTAVPQSASDTISPAFAANEHIGNRDQAFNELRKIADFFQRTEPHSPVYMLLERAIRWGYMSLPELLQEMVGENQPVMDRISQLAGLENTEKTAIPDVSAVAATPLAREQDAQILQKPPQPQKAVETITDDTQEPPSSGGPEKSSGVSDFEW</sequence>
<dbReference type="AlphaFoldDB" id="A0A839IN14"/>
<dbReference type="InterPro" id="IPR010657">
    <property type="entry name" value="ImpA_N"/>
</dbReference>
<dbReference type="EMBL" id="JACJFM010000008">
    <property type="protein sequence ID" value="MBB1486615.1"/>
    <property type="molecule type" value="Genomic_DNA"/>
</dbReference>
<dbReference type="RefSeq" id="WP_182808399.1">
    <property type="nucleotide sequence ID" value="NZ_JACJFM010000008.1"/>
</dbReference>
<feature type="domain" description="ImpA N-terminal" evidence="2">
    <location>
        <begin position="5"/>
        <end position="151"/>
    </location>
</feature>
<gene>
    <name evidence="3" type="ORF">H4O21_08330</name>
</gene>
<feature type="region of interest" description="Disordered" evidence="1">
    <location>
        <begin position="415"/>
        <end position="458"/>
    </location>
</feature>
<evidence type="ECO:0000313" key="4">
    <source>
        <dbReference type="Proteomes" id="UP000565262"/>
    </source>
</evidence>
<organism evidence="3 4">
    <name type="scientific">Oceanospirillum sediminis</name>
    <dbReference type="NCBI Taxonomy" id="2760088"/>
    <lineage>
        <taxon>Bacteria</taxon>
        <taxon>Pseudomonadati</taxon>
        <taxon>Pseudomonadota</taxon>
        <taxon>Gammaproteobacteria</taxon>
        <taxon>Oceanospirillales</taxon>
        <taxon>Oceanospirillaceae</taxon>
        <taxon>Oceanospirillum</taxon>
    </lineage>
</organism>
<evidence type="ECO:0000259" key="2">
    <source>
        <dbReference type="Pfam" id="PF06812"/>
    </source>
</evidence>
<evidence type="ECO:0000256" key="1">
    <source>
        <dbReference type="SAM" id="MobiDB-lite"/>
    </source>
</evidence>
<reference evidence="3 4" key="1">
    <citation type="submission" date="2020-08" db="EMBL/GenBank/DDBJ databases">
        <title>Oceanospirillum sp. nov. isolated from marine sediment.</title>
        <authorList>
            <person name="Ji X."/>
        </authorList>
    </citation>
    <scope>NUCLEOTIDE SEQUENCE [LARGE SCALE GENOMIC DNA]</scope>
    <source>
        <strain evidence="3 4">D5</strain>
    </source>
</reference>
<dbReference type="InterPro" id="IPR017740">
    <property type="entry name" value="TssA-like"/>
</dbReference>